<keyword evidence="3" id="KW-1185">Reference proteome</keyword>
<feature type="compositionally biased region" description="Low complexity" evidence="1">
    <location>
        <begin position="25"/>
        <end position="45"/>
    </location>
</feature>
<feature type="compositionally biased region" description="Low complexity" evidence="1">
    <location>
        <begin position="94"/>
        <end position="111"/>
    </location>
</feature>
<organism evidence="2 3">
    <name type="scientific">Effrenium voratum</name>
    <dbReference type="NCBI Taxonomy" id="2562239"/>
    <lineage>
        <taxon>Eukaryota</taxon>
        <taxon>Sar</taxon>
        <taxon>Alveolata</taxon>
        <taxon>Dinophyceae</taxon>
        <taxon>Suessiales</taxon>
        <taxon>Symbiodiniaceae</taxon>
        <taxon>Effrenium</taxon>
    </lineage>
</organism>
<accession>A0AA36IV99</accession>
<reference evidence="2" key="1">
    <citation type="submission" date="2023-08" db="EMBL/GenBank/DDBJ databases">
        <authorList>
            <person name="Chen Y."/>
            <person name="Shah S."/>
            <person name="Dougan E. K."/>
            <person name="Thang M."/>
            <person name="Chan C."/>
        </authorList>
    </citation>
    <scope>NUCLEOTIDE SEQUENCE</scope>
</reference>
<feature type="non-terminal residue" evidence="2">
    <location>
        <position position="247"/>
    </location>
</feature>
<evidence type="ECO:0000313" key="3">
    <source>
        <dbReference type="Proteomes" id="UP001178507"/>
    </source>
</evidence>
<dbReference type="AlphaFoldDB" id="A0AA36IV99"/>
<name>A0AA36IV99_9DINO</name>
<protein>
    <submittedName>
        <fullName evidence="2">Uncharacterized protein</fullName>
    </submittedName>
</protein>
<comment type="caution">
    <text evidence="2">The sequence shown here is derived from an EMBL/GenBank/DDBJ whole genome shotgun (WGS) entry which is preliminary data.</text>
</comment>
<evidence type="ECO:0000313" key="2">
    <source>
        <dbReference type="EMBL" id="CAJ1393556.1"/>
    </source>
</evidence>
<evidence type="ECO:0000256" key="1">
    <source>
        <dbReference type="SAM" id="MobiDB-lite"/>
    </source>
</evidence>
<dbReference type="Proteomes" id="UP001178507">
    <property type="component" value="Unassembled WGS sequence"/>
</dbReference>
<feature type="compositionally biased region" description="Low complexity" evidence="1">
    <location>
        <begin position="52"/>
        <end position="86"/>
    </location>
</feature>
<proteinExistence type="predicted"/>
<dbReference type="EMBL" id="CAUJNA010002580">
    <property type="protein sequence ID" value="CAJ1393556.1"/>
    <property type="molecule type" value="Genomic_DNA"/>
</dbReference>
<feature type="region of interest" description="Disordered" evidence="1">
    <location>
        <begin position="1"/>
        <end position="159"/>
    </location>
</feature>
<sequence length="247" mass="24044">SAAAPAARSGRSRNRRPVSLGASHPAAKALAAAPAKAAEAPAKAPGCGTSQGSRGAKSASAPAAPAAPAAEAAKAPANSASAGASPSPSPSPSSPSSFGTSCSTSPGPGASLGHSASPGRSLGASLAGQGFCRRADRSAKTASAGARPKSVTHPAARWREADREADRAAAEVLARNPQGFAEAAVAAGAVFRSLQPGPGLPAAGSGPARQWSEEEWAAWRARHTWGGHACAAFARAAIARAGSDPEI</sequence>
<gene>
    <name evidence="2" type="ORF">EVOR1521_LOCUS18392</name>
</gene>